<proteinExistence type="predicted"/>
<protein>
    <submittedName>
        <fullName evidence="1">Uncharacterized protein</fullName>
    </submittedName>
</protein>
<accession>A0ABQ4S1R7</accession>
<evidence type="ECO:0000313" key="2">
    <source>
        <dbReference type="Proteomes" id="UP001055125"/>
    </source>
</evidence>
<keyword evidence="2" id="KW-1185">Reference proteome</keyword>
<dbReference type="EMBL" id="BPQP01000055">
    <property type="protein sequence ID" value="GJD96122.1"/>
    <property type="molecule type" value="Genomic_DNA"/>
</dbReference>
<evidence type="ECO:0000313" key="1">
    <source>
        <dbReference type="EMBL" id="GJD96122.1"/>
    </source>
</evidence>
<comment type="caution">
    <text evidence="1">The sequence shown here is derived from an EMBL/GenBank/DDBJ whole genome shotgun (WGS) entry which is preliminary data.</text>
</comment>
<reference evidence="1" key="2">
    <citation type="submission" date="2021-08" db="EMBL/GenBank/DDBJ databases">
        <authorList>
            <person name="Tani A."/>
            <person name="Ola A."/>
            <person name="Ogura Y."/>
            <person name="Katsura K."/>
            <person name="Hayashi T."/>
        </authorList>
    </citation>
    <scope>NUCLEOTIDE SEQUENCE</scope>
    <source>
        <strain evidence="1">DSM 19015</strain>
    </source>
</reference>
<name>A0ABQ4S1R7_9HYPH</name>
<dbReference type="Proteomes" id="UP001055125">
    <property type="component" value="Unassembled WGS sequence"/>
</dbReference>
<gene>
    <name evidence="1" type="ORF">OCOJLMKI_3340</name>
</gene>
<organism evidence="1 2">
    <name type="scientific">Methylobacterium iners</name>
    <dbReference type="NCBI Taxonomy" id="418707"/>
    <lineage>
        <taxon>Bacteria</taxon>
        <taxon>Pseudomonadati</taxon>
        <taxon>Pseudomonadota</taxon>
        <taxon>Alphaproteobacteria</taxon>
        <taxon>Hyphomicrobiales</taxon>
        <taxon>Methylobacteriaceae</taxon>
        <taxon>Methylobacterium</taxon>
    </lineage>
</organism>
<sequence>MFTPGLLPGTDAGLGLPGTAWAGRSSMSGAPGTGPGVMDGAVTPVFPAPPLGASFSAKADPASSTAAQVLKTIVMRAMDSSVYPYRRPNSRHARKFKAGAFASAARCYALARQPMVRKTTALAHPTRFERVTFAFGDLRKQWERASGTKRVWRPKLDLQLSTLCSPWEGPLPGSLMNQKLTQRTAGGAHPLRETASSFMGVLCLAATLDWLRR</sequence>
<reference evidence="1" key="1">
    <citation type="journal article" date="2021" name="Front. Microbiol.">
        <title>Comprehensive Comparative Genomics and Phenotyping of Methylobacterium Species.</title>
        <authorList>
            <person name="Alessa O."/>
            <person name="Ogura Y."/>
            <person name="Fujitani Y."/>
            <person name="Takami H."/>
            <person name="Hayashi T."/>
            <person name="Sahin N."/>
            <person name="Tani A."/>
        </authorList>
    </citation>
    <scope>NUCLEOTIDE SEQUENCE</scope>
    <source>
        <strain evidence="1">DSM 19015</strain>
    </source>
</reference>